<comment type="caution">
    <text evidence="3">The sequence shown here is derived from an EMBL/GenBank/DDBJ whole genome shotgun (WGS) entry which is preliminary data.</text>
</comment>
<gene>
    <name evidence="3" type="ORF">A2806_00180</name>
</gene>
<dbReference type="Proteomes" id="UP000177629">
    <property type="component" value="Unassembled WGS sequence"/>
</dbReference>
<dbReference type="AlphaFoldDB" id="A0A1G2PLC8"/>
<sequence length="81" mass="9181">MHIVYVLRSKKDGRLYVGSTKNPERRIAEHNAGMVASTQHRRPLILIYSESFDTKKAAVNRERYFKGGGKAHALLKNLIGD</sequence>
<dbReference type="InterPro" id="IPR000305">
    <property type="entry name" value="GIY-YIG_endonuc"/>
</dbReference>
<organism evidence="3 4">
    <name type="scientific">Candidatus Terrybacteria bacterium RIFCSPHIGHO2_01_FULL_48_17</name>
    <dbReference type="NCBI Taxonomy" id="1802362"/>
    <lineage>
        <taxon>Bacteria</taxon>
        <taxon>Candidatus Terryibacteriota</taxon>
    </lineage>
</organism>
<dbReference type="EMBL" id="MHSS01000005">
    <property type="protein sequence ID" value="OHA48569.1"/>
    <property type="molecule type" value="Genomic_DNA"/>
</dbReference>
<evidence type="ECO:0000256" key="1">
    <source>
        <dbReference type="ARBA" id="ARBA00007435"/>
    </source>
</evidence>
<dbReference type="Pfam" id="PF01541">
    <property type="entry name" value="GIY-YIG"/>
    <property type="match status" value="1"/>
</dbReference>
<dbReference type="CDD" id="cd10449">
    <property type="entry name" value="GIY-YIG_SLX1_like"/>
    <property type="match status" value="1"/>
</dbReference>
<name>A0A1G2PLC8_9BACT</name>
<feature type="domain" description="GIY-YIG" evidence="2">
    <location>
        <begin position="1"/>
        <end position="78"/>
    </location>
</feature>
<protein>
    <recommendedName>
        <fullName evidence="2">GIY-YIG domain-containing protein</fullName>
    </recommendedName>
</protein>
<dbReference type="PROSITE" id="PS50164">
    <property type="entry name" value="GIY_YIG"/>
    <property type="match status" value="1"/>
</dbReference>
<dbReference type="PANTHER" id="PTHR34477">
    <property type="entry name" value="UPF0213 PROTEIN YHBQ"/>
    <property type="match status" value="1"/>
</dbReference>
<evidence type="ECO:0000259" key="2">
    <source>
        <dbReference type="PROSITE" id="PS50164"/>
    </source>
</evidence>
<dbReference type="PANTHER" id="PTHR34477:SF1">
    <property type="entry name" value="UPF0213 PROTEIN YHBQ"/>
    <property type="match status" value="1"/>
</dbReference>
<dbReference type="Gene3D" id="3.40.1440.10">
    <property type="entry name" value="GIY-YIG endonuclease"/>
    <property type="match status" value="1"/>
</dbReference>
<proteinExistence type="inferred from homology"/>
<evidence type="ECO:0000313" key="3">
    <source>
        <dbReference type="EMBL" id="OHA48569.1"/>
    </source>
</evidence>
<reference evidence="3 4" key="1">
    <citation type="journal article" date="2016" name="Nat. Commun.">
        <title>Thousands of microbial genomes shed light on interconnected biogeochemical processes in an aquifer system.</title>
        <authorList>
            <person name="Anantharaman K."/>
            <person name="Brown C.T."/>
            <person name="Hug L.A."/>
            <person name="Sharon I."/>
            <person name="Castelle C.J."/>
            <person name="Probst A.J."/>
            <person name="Thomas B.C."/>
            <person name="Singh A."/>
            <person name="Wilkins M.J."/>
            <person name="Karaoz U."/>
            <person name="Brodie E.L."/>
            <person name="Williams K.H."/>
            <person name="Hubbard S.S."/>
            <person name="Banfield J.F."/>
        </authorList>
    </citation>
    <scope>NUCLEOTIDE SEQUENCE [LARGE SCALE GENOMIC DNA]</scope>
</reference>
<dbReference type="SUPFAM" id="SSF82771">
    <property type="entry name" value="GIY-YIG endonuclease"/>
    <property type="match status" value="1"/>
</dbReference>
<dbReference type="InterPro" id="IPR035901">
    <property type="entry name" value="GIY-YIG_endonuc_sf"/>
</dbReference>
<evidence type="ECO:0000313" key="4">
    <source>
        <dbReference type="Proteomes" id="UP000177629"/>
    </source>
</evidence>
<comment type="similarity">
    <text evidence="1">Belongs to the UPF0213 family.</text>
</comment>
<dbReference type="InterPro" id="IPR050190">
    <property type="entry name" value="UPF0213_domain"/>
</dbReference>
<accession>A0A1G2PLC8</accession>